<organism evidence="2 3">
    <name type="scientific">Ezakiella coagulans</name>
    <dbReference type="NCBI Taxonomy" id="46507"/>
    <lineage>
        <taxon>Bacteria</taxon>
        <taxon>Bacillati</taxon>
        <taxon>Bacillota</taxon>
        <taxon>Tissierellia</taxon>
        <taxon>Ezakiella</taxon>
    </lineage>
</organism>
<protein>
    <submittedName>
        <fullName evidence="2">Uncharacterized protein DUF3784</fullName>
    </submittedName>
</protein>
<keyword evidence="3" id="KW-1185">Reference proteome</keyword>
<accession>A0A2U1E3V4</accession>
<dbReference type="EMBL" id="QEKV01000004">
    <property type="protein sequence ID" value="PVY94630.1"/>
    <property type="molecule type" value="Genomic_DNA"/>
</dbReference>
<comment type="caution">
    <text evidence="2">The sequence shown here is derived from an EMBL/GenBank/DDBJ whole genome shotgun (WGS) entry which is preliminary data.</text>
</comment>
<dbReference type="InterPro" id="IPR017259">
    <property type="entry name" value="UCP037672"/>
</dbReference>
<name>A0A2U1E3V4_9FIRM</name>
<evidence type="ECO:0000313" key="2">
    <source>
        <dbReference type="EMBL" id="PVY94630.1"/>
    </source>
</evidence>
<reference evidence="2 3" key="1">
    <citation type="submission" date="2018-04" db="EMBL/GenBank/DDBJ databases">
        <title>Genomic Encyclopedia of Type Strains, Phase IV (KMG-IV): sequencing the most valuable type-strain genomes for metagenomic binning, comparative biology and taxonomic classification.</title>
        <authorList>
            <person name="Goeker M."/>
        </authorList>
    </citation>
    <scope>NUCLEOTIDE SEQUENCE [LARGE SCALE GENOMIC DNA]</scope>
    <source>
        <strain evidence="2 3">DSM 20705</strain>
    </source>
</reference>
<proteinExistence type="predicted"/>
<dbReference type="Pfam" id="PF12650">
    <property type="entry name" value="DUF3784"/>
    <property type="match status" value="1"/>
</dbReference>
<dbReference type="RefSeq" id="WP_116480044.1">
    <property type="nucleotide sequence ID" value="NZ_QEKV01000004.1"/>
</dbReference>
<feature type="transmembrane region" description="Helical" evidence="1">
    <location>
        <begin position="51"/>
        <end position="71"/>
    </location>
</feature>
<dbReference type="Proteomes" id="UP000245793">
    <property type="component" value="Unassembled WGS sequence"/>
</dbReference>
<dbReference type="AlphaFoldDB" id="A0A2U1E3V4"/>
<keyword evidence="1" id="KW-0472">Membrane</keyword>
<feature type="transmembrane region" description="Helical" evidence="1">
    <location>
        <begin position="6"/>
        <end position="23"/>
    </location>
</feature>
<gene>
    <name evidence="2" type="ORF">C7381_104136</name>
</gene>
<keyword evidence="1" id="KW-0812">Transmembrane</keyword>
<evidence type="ECO:0000256" key="1">
    <source>
        <dbReference type="SAM" id="Phobius"/>
    </source>
</evidence>
<evidence type="ECO:0000313" key="3">
    <source>
        <dbReference type="Proteomes" id="UP000245793"/>
    </source>
</evidence>
<keyword evidence="1" id="KW-1133">Transmembrane helix</keyword>
<sequence length="73" mass="8217">MLILKIMLILLGVSFLTFGYLIYSKKRYDLINGYESDLKVGRKTEEYAKKVGKIELAIGAVLLIVGIIVIIKL</sequence>